<dbReference type="InterPro" id="IPR000568">
    <property type="entry name" value="ATP_synth_F0_asu"/>
</dbReference>
<keyword evidence="8 11" id="KW-0406">Ion transport</keyword>
<dbReference type="InterPro" id="IPR023011">
    <property type="entry name" value="ATP_synth_F0_asu_AS"/>
</dbReference>
<keyword evidence="9 11" id="KW-0472">Membrane</keyword>
<comment type="similarity">
    <text evidence="2 11 12">Belongs to the ATPase A chain family.</text>
</comment>
<reference evidence="13 14" key="1">
    <citation type="submission" date="2018-03" db="EMBL/GenBank/DDBJ databases">
        <title>Genome sequence of Clostridium liquoris DSM 100320.</title>
        <authorList>
            <person name="Poehlein A."/>
            <person name="Daniel R."/>
        </authorList>
    </citation>
    <scope>NUCLEOTIDE SEQUENCE [LARGE SCALE GENOMIC DNA]</scope>
    <source>
        <strain evidence="13 14">DSM 100320</strain>
    </source>
</reference>
<feature type="transmembrane region" description="Helical" evidence="11">
    <location>
        <begin position="77"/>
        <end position="100"/>
    </location>
</feature>
<dbReference type="OrthoDB" id="9789241at2"/>
<dbReference type="Gene3D" id="1.20.120.220">
    <property type="entry name" value="ATP synthase, F0 complex, subunit A"/>
    <property type="match status" value="1"/>
</dbReference>
<comment type="caution">
    <text evidence="13">The sequence shown here is derived from an EMBL/GenBank/DDBJ whole genome shotgun (WGS) entry which is preliminary data.</text>
</comment>
<evidence type="ECO:0000256" key="12">
    <source>
        <dbReference type="RuleBase" id="RU000483"/>
    </source>
</evidence>
<dbReference type="GO" id="GO:0005886">
    <property type="term" value="C:plasma membrane"/>
    <property type="evidence" value="ECO:0007669"/>
    <property type="project" value="UniProtKB-SubCell"/>
</dbReference>
<keyword evidence="11" id="KW-1003">Cell membrane</keyword>
<proteinExistence type="inferred from homology"/>
<feature type="transmembrane region" description="Helical" evidence="11">
    <location>
        <begin position="20"/>
        <end position="41"/>
    </location>
</feature>
<evidence type="ECO:0000313" key="14">
    <source>
        <dbReference type="Proteomes" id="UP000239706"/>
    </source>
</evidence>
<dbReference type="GO" id="GO:0046933">
    <property type="term" value="F:proton-transporting ATP synthase activity, rotational mechanism"/>
    <property type="evidence" value="ECO:0007669"/>
    <property type="project" value="UniProtKB-UniRule"/>
</dbReference>
<name>A0A2T0B977_9CLOT</name>
<dbReference type="PANTHER" id="PTHR42823:SF3">
    <property type="entry name" value="ATP SYNTHASE SUBUNIT A, CHLOROPLASTIC"/>
    <property type="match status" value="1"/>
</dbReference>
<organism evidence="13 14">
    <name type="scientific">Clostridium liquoris</name>
    <dbReference type="NCBI Taxonomy" id="1289519"/>
    <lineage>
        <taxon>Bacteria</taxon>
        <taxon>Bacillati</taxon>
        <taxon>Bacillota</taxon>
        <taxon>Clostridia</taxon>
        <taxon>Eubacteriales</taxon>
        <taxon>Clostridiaceae</taxon>
        <taxon>Clostridium</taxon>
    </lineage>
</organism>
<feature type="transmembrane region" description="Helical" evidence="11">
    <location>
        <begin position="153"/>
        <end position="178"/>
    </location>
</feature>
<evidence type="ECO:0000256" key="10">
    <source>
        <dbReference type="ARBA" id="ARBA00023310"/>
    </source>
</evidence>
<sequence>METVKPIFILNFFGLNFKVTSGILVQWAIIIIVGVMSFALTRNLKNVPNTKQSVLEIFVETVNKLVRENMGEGYMKFVPFVGTMIIYLLSMNLVGLIGIVPPTSDYSINLGIALVTFFVVQAYAIKKVGLAHYFVAYGKPYLFMMPLNVIERFMLPVSLSLRLFGNMTASIVIMDLVYKALAALNPFAQLVIPIPLHMYFDIFDGTIQMIIFVMLTMINIKIIAED</sequence>
<evidence type="ECO:0000256" key="7">
    <source>
        <dbReference type="ARBA" id="ARBA00022989"/>
    </source>
</evidence>
<accession>A0A2T0B977</accession>
<evidence type="ECO:0000256" key="6">
    <source>
        <dbReference type="ARBA" id="ARBA00022781"/>
    </source>
</evidence>
<dbReference type="NCBIfam" id="NF004484">
    <property type="entry name" value="PRK05815.3-2"/>
    <property type="match status" value="1"/>
</dbReference>
<dbReference type="InterPro" id="IPR045082">
    <property type="entry name" value="ATP_syn_F0_a_bact/chloroplast"/>
</dbReference>
<keyword evidence="10 11" id="KW-0066">ATP synthesis</keyword>
<evidence type="ECO:0000256" key="1">
    <source>
        <dbReference type="ARBA" id="ARBA00004141"/>
    </source>
</evidence>
<dbReference type="InterPro" id="IPR035908">
    <property type="entry name" value="F0_ATP_A_sf"/>
</dbReference>
<evidence type="ECO:0000256" key="4">
    <source>
        <dbReference type="ARBA" id="ARBA00022547"/>
    </source>
</evidence>
<dbReference type="Pfam" id="PF00119">
    <property type="entry name" value="ATP-synt_A"/>
    <property type="match status" value="1"/>
</dbReference>
<dbReference type="HAMAP" id="MF_01393">
    <property type="entry name" value="ATP_synth_a_bact"/>
    <property type="match status" value="1"/>
</dbReference>
<comment type="function">
    <text evidence="11 12">Key component of the proton channel; it plays a direct role in the translocation of protons across the membrane.</text>
</comment>
<keyword evidence="5 11" id="KW-0812">Transmembrane</keyword>
<dbReference type="CDD" id="cd00310">
    <property type="entry name" value="ATP-synt_Fo_a_6"/>
    <property type="match status" value="1"/>
</dbReference>
<keyword evidence="14" id="KW-1185">Reference proteome</keyword>
<keyword evidence="6 11" id="KW-0375">Hydrogen ion transport</keyword>
<evidence type="ECO:0000256" key="8">
    <source>
        <dbReference type="ARBA" id="ARBA00023065"/>
    </source>
</evidence>
<feature type="transmembrane region" description="Helical" evidence="11">
    <location>
        <begin position="198"/>
        <end position="220"/>
    </location>
</feature>
<keyword evidence="4 11" id="KW-0138">CF(0)</keyword>
<feature type="transmembrane region" description="Helical" evidence="11">
    <location>
        <begin position="106"/>
        <end position="125"/>
    </location>
</feature>
<dbReference type="GO" id="GO:0045259">
    <property type="term" value="C:proton-transporting ATP synthase complex"/>
    <property type="evidence" value="ECO:0007669"/>
    <property type="project" value="UniProtKB-KW"/>
</dbReference>
<evidence type="ECO:0000256" key="11">
    <source>
        <dbReference type="HAMAP-Rule" id="MF_01393"/>
    </source>
</evidence>
<dbReference type="EMBL" id="PVXO01000006">
    <property type="protein sequence ID" value="PRR80434.1"/>
    <property type="molecule type" value="Genomic_DNA"/>
</dbReference>
<keyword evidence="7 11" id="KW-1133">Transmembrane helix</keyword>
<evidence type="ECO:0000313" key="13">
    <source>
        <dbReference type="EMBL" id="PRR80434.1"/>
    </source>
</evidence>
<dbReference type="AlphaFoldDB" id="A0A2T0B977"/>
<dbReference type="RefSeq" id="WP_106062507.1">
    <property type="nucleotide sequence ID" value="NZ_PVXO01000006.1"/>
</dbReference>
<comment type="subcellular location">
    <subcellularLocation>
        <location evidence="11 12">Cell membrane</location>
        <topology evidence="11 12">Multi-pass membrane protein</topology>
    </subcellularLocation>
    <subcellularLocation>
        <location evidence="1">Membrane</location>
        <topology evidence="1">Multi-pass membrane protein</topology>
    </subcellularLocation>
</comment>
<evidence type="ECO:0000256" key="9">
    <source>
        <dbReference type="ARBA" id="ARBA00023136"/>
    </source>
</evidence>
<dbReference type="GO" id="GO:0042777">
    <property type="term" value="P:proton motive force-driven plasma membrane ATP synthesis"/>
    <property type="evidence" value="ECO:0007669"/>
    <property type="project" value="TreeGrafter"/>
</dbReference>
<keyword evidence="3 11" id="KW-0813">Transport</keyword>
<dbReference type="PROSITE" id="PS00449">
    <property type="entry name" value="ATPASE_A"/>
    <property type="match status" value="1"/>
</dbReference>
<dbReference type="PANTHER" id="PTHR42823">
    <property type="entry name" value="ATP SYNTHASE SUBUNIT A, CHLOROPLASTIC"/>
    <property type="match status" value="1"/>
</dbReference>
<dbReference type="PRINTS" id="PR00123">
    <property type="entry name" value="ATPASEA"/>
</dbReference>
<gene>
    <name evidence="11 13" type="primary">atpB</name>
    <name evidence="13" type="ORF">CLLI_03150</name>
</gene>
<dbReference type="Proteomes" id="UP000239706">
    <property type="component" value="Unassembled WGS sequence"/>
</dbReference>
<protein>
    <recommendedName>
        <fullName evidence="11 12">ATP synthase subunit a</fullName>
    </recommendedName>
    <alternativeName>
        <fullName evidence="11">ATP synthase F0 sector subunit a</fullName>
    </alternativeName>
    <alternativeName>
        <fullName evidence="11">F-ATPase subunit 6</fullName>
    </alternativeName>
</protein>
<dbReference type="SUPFAM" id="SSF81336">
    <property type="entry name" value="F1F0 ATP synthase subunit A"/>
    <property type="match status" value="1"/>
</dbReference>
<dbReference type="NCBIfam" id="TIGR01131">
    <property type="entry name" value="ATP_synt_6_or_A"/>
    <property type="match status" value="1"/>
</dbReference>
<evidence type="ECO:0000256" key="3">
    <source>
        <dbReference type="ARBA" id="ARBA00022448"/>
    </source>
</evidence>
<evidence type="ECO:0000256" key="5">
    <source>
        <dbReference type="ARBA" id="ARBA00022692"/>
    </source>
</evidence>
<evidence type="ECO:0000256" key="2">
    <source>
        <dbReference type="ARBA" id="ARBA00006810"/>
    </source>
</evidence>